<protein>
    <submittedName>
        <fullName evidence="1">Uncharacterized protein</fullName>
    </submittedName>
</protein>
<name>A0A8X6SCR4_TRICX</name>
<organism evidence="1 2">
    <name type="scientific">Trichonephila clavipes</name>
    <name type="common">Golden silk orbweaver</name>
    <name type="synonym">Nephila clavipes</name>
    <dbReference type="NCBI Taxonomy" id="2585209"/>
    <lineage>
        <taxon>Eukaryota</taxon>
        <taxon>Metazoa</taxon>
        <taxon>Ecdysozoa</taxon>
        <taxon>Arthropoda</taxon>
        <taxon>Chelicerata</taxon>
        <taxon>Arachnida</taxon>
        <taxon>Araneae</taxon>
        <taxon>Araneomorphae</taxon>
        <taxon>Entelegynae</taxon>
        <taxon>Araneoidea</taxon>
        <taxon>Nephilidae</taxon>
        <taxon>Trichonephila</taxon>
    </lineage>
</organism>
<accession>A0A8X6SCR4</accession>
<reference evidence="1" key="1">
    <citation type="submission" date="2020-08" db="EMBL/GenBank/DDBJ databases">
        <title>Multicomponent nature underlies the extraordinary mechanical properties of spider dragline silk.</title>
        <authorList>
            <person name="Kono N."/>
            <person name="Nakamura H."/>
            <person name="Mori M."/>
            <person name="Yoshida Y."/>
            <person name="Ohtoshi R."/>
            <person name="Malay A.D."/>
            <person name="Moran D.A.P."/>
            <person name="Tomita M."/>
            <person name="Numata K."/>
            <person name="Arakawa K."/>
        </authorList>
    </citation>
    <scope>NUCLEOTIDE SEQUENCE</scope>
</reference>
<evidence type="ECO:0000313" key="1">
    <source>
        <dbReference type="EMBL" id="GFY11522.1"/>
    </source>
</evidence>
<proteinExistence type="predicted"/>
<keyword evidence="2" id="KW-1185">Reference proteome</keyword>
<sequence>MSCLSFAFSLQLVKILQVSCKSIRFHHGALGNVKVLVYLIVQVVRQGAVIQIPEMGQYFQIDCKKSQLFKNFPLIRALDDNEASVSLGQLTKLSPDTEIQVFQRRGPGQVAFQAEPFINVPVGSAVFVCREEVGVIHRDTNQFGLCAILRYAGNGQFDRNRLTTMVKHVGVGKKR</sequence>
<dbReference type="AlphaFoldDB" id="A0A8X6SCR4"/>
<dbReference type="Proteomes" id="UP000887159">
    <property type="component" value="Unassembled WGS sequence"/>
</dbReference>
<comment type="caution">
    <text evidence="1">The sequence shown here is derived from an EMBL/GenBank/DDBJ whole genome shotgun (WGS) entry which is preliminary data.</text>
</comment>
<evidence type="ECO:0000313" key="2">
    <source>
        <dbReference type="Proteomes" id="UP000887159"/>
    </source>
</evidence>
<dbReference type="EMBL" id="BMAU01021305">
    <property type="protein sequence ID" value="GFY11522.1"/>
    <property type="molecule type" value="Genomic_DNA"/>
</dbReference>
<gene>
    <name evidence="1" type="ORF">TNCV_3183601</name>
</gene>